<keyword evidence="4" id="KW-0346">Stress response</keyword>
<dbReference type="InterPro" id="IPR031107">
    <property type="entry name" value="Small_HSP"/>
</dbReference>
<dbReference type="InterPro" id="IPR008978">
    <property type="entry name" value="HSP20-like_chaperone"/>
</dbReference>
<accession>A0A1I2X094</accession>
<dbReference type="CDD" id="cd06464">
    <property type="entry name" value="ACD_sHsps-like"/>
    <property type="match status" value="1"/>
</dbReference>
<name>A0A1I2X094_9BACT</name>
<evidence type="ECO:0000256" key="2">
    <source>
        <dbReference type="RuleBase" id="RU003616"/>
    </source>
</evidence>
<evidence type="ECO:0000259" key="3">
    <source>
        <dbReference type="PROSITE" id="PS01031"/>
    </source>
</evidence>
<dbReference type="AlphaFoldDB" id="A0A1I2X094"/>
<dbReference type="EMBL" id="FOPC01000015">
    <property type="protein sequence ID" value="SFH06299.1"/>
    <property type="molecule type" value="Genomic_DNA"/>
</dbReference>
<dbReference type="Pfam" id="PF00011">
    <property type="entry name" value="HSP20"/>
    <property type="match status" value="1"/>
</dbReference>
<dbReference type="STRING" id="435880.SAMN04487988_11513"/>
<comment type="similarity">
    <text evidence="1 2">Belongs to the small heat shock protein (HSP20) family.</text>
</comment>
<dbReference type="InterPro" id="IPR002068">
    <property type="entry name" value="A-crystallin/Hsp20_dom"/>
</dbReference>
<protein>
    <submittedName>
        <fullName evidence="4">Heat shock protein Hsp20</fullName>
    </submittedName>
</protein>
<organism evidence="4 5">
    <name type="scientific">Algoriphagus hitonicola</name>
    <dbReference type="NCBI Taxonomy" id="435880"/>
    <lineage>
        <taxon>Bacteria</taxon>
        <taxon>Pseudomonadati</taxon>
        <taxon>Bacteroidota</taxon>
        <taxon>Cytophagia</taxon>
        <taxon>Cytophagales</taxon>
        <taxon>Cyclobacteriaceae</taxon>
        <taxon>Algoriphagus</taxon>
    </lineage>
</organism>
<reference evidence="5" key="1">
    <citation type="submission" date="2016-10" db="EMBL/GenBank/DDBJ databases">
        <authorList>
            <person name="Varghese N."/>
            <person name="Submissions S."/>
        </authorList>
    </citation>
    <scope>NUCLEOTIDE SEQUENCE [LARGE SCALE GENOMIC DNA]</scope>
    <source>
        <strain evidence="5">DSM 19315</strain>
    </source>
</reference>
<dbReference type="RefSeq" id="WP_092793802.1">
    <property type="nucleotide sequence ID" value="NZ_FOPC01000015.1"/>
</dbReference>
<evidence type="ECO:0000313" key="4">
    <source>
        <dbReference type="EMBL" id="SFH06299.1"/>
    </source>
</evidence>
<dbReference type="PANTHER" id="PTHR11527">
    <property type="entry name" value="HEAT-SHOCK PROTEIN 20 FAMILY MEMBER"/>
    <property type="match status" value="1"/>
</dbReference>
<evidence type="ECO:0000313" key="5">
    <source>
        <dbReference type="Proteomes" id="UP000199642"/>
    </source>
</evidence>
<dbReference type="OrthoDB" id="9814487at2"/>
<feature type="domain" description="SHSP" evidence="3">
    <location>
        <begin position="32"/>
        <end position="143"/>
    </location>
</feature>
<proteinExistence type="inferred from homology"/>
<dbReference type="SUPFAM" id="SSF49764">
    <property type="entry name" value="HSP20-like chaperones"/>
    <property type="match status" value="1"/>
</dbReference>
<keyword evidence="5" id="KW-1185">Reference proteome</keyword>
<evidence type="ECO:0000256" key="1">
    <source>
        <dbReference type="PROSITE-ProRule" id="PRU00285"/>
    </source>
</evidence>
<sequence>MKLVRFNQLDPAYPSSFSGMIDKLFNESFGNGEIRKFSPAVDISEDEQGFEIQVAVPGMKKQDFHVDLTEGRLTISGERKIEEKKEGKNYHSIETQYGAFSRSFYVPDNVVSEKIDASYEDGVLKIILPKAEKKVLKSAIEVK</sequence>
<dbReference type="Proteomes" id="UP000199642">
    <property type="component" value="Unassembled WGS sequence"/>
</dbReference>
<dbReference type="PROSITE" id="PS01031">
    <property type="entry name" value="SHSP"/>
    <property type="match status" value="1"/>
</dbReference>
<dbReference type="Gene3D" id="2.60.40.790">
    <property type="match status" value="1"/>
</dbReference>
<gene>
    <name evidence="4" type="ORF">SAMN04487988_11513</name>
</gene>